<sequence>MRHAPSSVVSYRPAGPADEPFLRGLFADSRASDFAHVPGTDAAVQQIVSLQFDAQAAMLTAHHPRAVHEIILIEGRARGRVITDTTAERIHLVDIAVVADHQGQGIGSQVVSEICQRAASSGRTVELSVWGQNDRAIRLYVRLGFEPGETTGHYLSMRWVAGIDTEAFA</sequence>
<organism evidence="2 3">
    <name type="scientific">Glaciibacter psychrotolerans</name>
    <dbReference type="NCBI Taxonomy" id="670054"/>
    <lineage>
        <taxon>Bacteria</taxon>
        <taxon>Bacillati</taxon>
        <taxon>Actinomycetota</taxon>
        <taxon>Actinomycetes</taxon>
        <taxon>Micrococcales</taxon>
        <taxon>Microbacteriaceae</taxon>
        <taxon>Glaciibacter</taxon>
    </lineage>
</organism>
<dbReference type="AlphaFoldDB" id="A0A7Z0EGF0"/>
<dbReference type="Pfam" id="PF00583">
    <property type="entry name" value="Acetyltransf_1"/>
    <property type="match status" value="1"/>
</dbReference>
<accession>A0A7Z0EGF0</accession>
<dbReference type="Proteomes" id="UP000537260">
    <property type="component" value="Unassembled WGS sequence"/>
</dbReference>
<protein>
    <submittedName>
        <fullName evidence="2">Ribosomal protein S18 acetylase RimI-like enzyme</fullName>
    </submittedName>
</protein>
<keyword evidence="2" id="KW-0689">Ribosomal protein</keyword>
<dbReference type="Gene3D" id="3.40.630.30">
    <property type="match status" value="1"/>
</dbReference>
<dbReference type="GO" id="GO:0016747">
    <property type="term" value="F:acyltransferase activity, transferring groups other than amino-acyl groups"/>
    <property type="evidence" value="ECO:0007669"/>
    <property type="project" value="InterPro"/>
</dbReference>
<proteinExistence type="predicted"/>
<dbReference type="CDD" id="cd04301">
    <property type="entry name" value="NAT_SF"/>
    <property type="match status" value="1"/>
</dbReference>
<keyword evidence="2" id="KW-0687">Ribonucleoprotein</keyword>
<evidence type="ECO:0000259" key="1">
    <source>
        <dbReference type="PROSITE" id="PS51186"/>
    </source>
</evidence>
<keyword evidence="3" id="KW-1185">Reference proteome</keyword>
<dbReference type="PROSITE" id="PS51186">
    <property type="entry name" value="GNAT"/>
    <property type="match status" value="1"/>
</dbReference>
<dbReference type="SUPFAM" id="SSF55729">
    <property type="entry name" value="Acyl-CoA N-acyltransferases (Nat)"/>
    <property type="match status" value="1"/>
</dbReference>
<evidence type="ECO:0000313" key="3">
    <source>
        <dbReference type="Proteomes" id="UP000537260"/>
    </source>
</evidence>
<evidence type="ECO:0000313" key="2">
    <source>
        <dbReference type="EMBL" id="NYJ21189.1"/>
    </source>
</evidence>
<dbReference type="InterPro" id="IPR050276">
    <property type="entry name" value="MshD_Acetyltransferase"/>
</dbReference>
<name>A0A7Z0EGF0_9MICO</name>
<dbReference type="InterPro" id="IPR016181">
    <property type="entry name" value="Acyl_CoA_acyltransferase"/>
</dbReference>
<dbReference type="InterPro" id="IPR000182">
    <property type="entry name" value="GNAT_dom"/>
</dbReference>
<comment type="caution">
    <text evidence="2">The sequence shown here is derived from an EMBL/GenBank/DDBJ whole genome shotgun (WGS) entry which is preliminary data.</text>
</comment>
<dbReference type="GO" id="GO:0005840">
    <property type="term" value="C:ribosome"/>
    <property type="evidence" value="ECO:0007669"/>
    <property type="project" value="UniProtKB-KW"/>
</dbReference>
<dbReference type="PANTHER" id="PTHR43617">
    <property type="entry name" value="L-AMINO ACID N-ACETYLTRANSFERASE"/>
    <property type="match status" value="1"/>
</dbReference>
<reference evidence="2 3" key="1">
    <citation type="submission" date="2020-07" db="EMBL/GenBank/DDBJ databases">
        <title>Sequencing the genomes of 1000 actinobacteria strains.</title>
        <authorList>
            <person name="Klenk H.-P."/>
        </authorList>
    </citation>
    <scope>NUCLEOTIDE SEQUENCE [LARGE SCALE GENOMIC DNA]</scope>
    <source>
        <strain evidence="2 3">LI1</strain>
    </source>
</reference>
<dbReference type="EMBL" id="JACCFM010000001">
    <property type="protein sequence ID" value="NYJ21189.1"/>
    <property type="molecule type" value="Genomic_DNA"/>
</dbReference>
<dbReference type="RefSeq" id="WP_179579830.1">
    <property type="nucleotide sequence ID" value="NZ_JACCFM010000001.1"/>
</dbReference>
<feature type="domain" description="N-acetyltransferase" evidence="1">
    <location>
        <begin position="9"/>
        <end position="166"/>
    </location>
</feature>
<gene>
    <name evidence="2" type="ORF">HNR05_002980</name>
</gene>